<reference evidence="2" key="1">
    <citation type="journal article" date="2013" name="Mol. Plant Microbe Interact.">
        <title>Global aspects of pacC regulation of pathogenicity genes in Colletotrichum gloeosporioides as revealed by transcriptome analysis.</title>
        <authorList>
            <person name="Alkan N."/>
            <person name="Meng X."/>
            <person name="Friedlander G."/>
            <person name="Reuveni E."/>
            <person name="Sukno S."/>
            <person name="Sherman A."/>
            <person name="Thon M."/>
            <person name="Fluhr R."/>
            <person name="Prusky D."/>
        </authorList>
    </citation>
    <scope>NUCLEOTIDE SEQUENCE [LARGE SCALE GENOMIC DNA]</scope>
    <source>
        <strain evidence="2">Cg-14</strain>
    </source>
</reference>
<evidence type="ECO:0000313" key="2">
    <source>
        <dbReference type="Proteomes" id="UP000015530"/>
    </source>
</evidence>
<comment type="caution">
    <text evidence="1">The sequence shown here is derived from an EMBL/GenBank/DDBJ whole genome shotgun (WGS) entry which is preliminary data.</text>
</comment>
<evidence type="ECO:0000313" key="1">
    <source>
        <dbReference type="EMBL" id="EQB45822.1"/>
    </source>
</evidence>
<gene>
    <name evidence="1" type="ORF">CGLO_15251</name>
</gene>
<sequence length="12" mass="1503">MYLELTYSKEIL</sequence>
<dbReference type="Proteomes" id="UP000015530">
    <property type="component" value="Unassembled WGS sequence"/>
</dbReference>
<accession>T0JRD8</accession>
<organism evidence="1 2">
    <name type="scientific">Colletotrichum gloeosporioides (strain Cg-14)</name>
    <name type="common">Anthracnose fungus</name>
    <name type="synonym">Glomerella cingulata</name>
    <dbReference type="NCBI Taxonomy" id="1237896"/>
    <lineage>
        <taxon>Eukaryota</taxon>
        <taxon>Fungi</taxon>
        <taxon>Dikarya</taxon>
        <taxon>Ascomycota</taxon>
        <taxon>Pezizomycotina</taxon>
        <taxon>Sordariomycetes</taxon>
        <taxon>Hypocreomycetidae</taxon>
        <taxon>Glomerellales</taxon>
        <taxon>Glomerellaceae</taxon>
        <taxon>Colletotrichum</taxon>
        <taxon>Colletotrichum gloeosporioides species complex</taxon>
    </lineage>
</organism>
<protein>
    <submittedName>
        <fullName evidence="1">Uncharacterized protein</fullName>
    </submittedName>
</protein>
<name>T0JRD8_COLGC</name>
<proteinExistence type="predicted"/>
<dbReference type="EMBL" id="AMYD01003632">
    <property type="protein sequence ID" value="EQB45822.1"/>
    <property type="molecule type" value="Genomic_DNA"/>
</dbReference>
<dbReference type="HOGENOM" id="CLU_3436821_0_0_1"/>